<feature type="region of interest" description="Disordered" evidence="2">
    <location>
        <begin position="237"/>
        <end position="266"/>
    </location>
</feature>
<dbReference type="Pfam" id="PF04434">
    <property type="entry name" value="SWIM"/>
    <property type="match status" value="1"/>
</dbReference>
<evidence type="ECO:0000256" key="2">
    <source>
        <dbReference type="SAM" id="MobiDB-lite"/>
    </source>
</evidence>
<dbReference type="Proteomes" id="UP001201163">
    <property type="component" value="Unassembled WGS sequence"/>
</dbReference>
<evidence type="ECO:0000313" key="4">
    <source>
        <dbReference type="EMBL" id="KAH8980190.1"/>
    </source>
</evidence>
<dbReference type="InterPro" id="IPR007527">
    <property type="entry name" value="Znf_SWIM"/>
</dbReference>
<name>A0AAD4L7P1_9AGAM</name>
<evidence type="ECO:0000259" key="3">
    <source>
        <dbReference type="PROSITE" id="PS50966"/>
    </source>
</evidence>
<gene>
    <name evidence="4" type="ORF">EDB92DRAFT_1820638</name>
</gene>
<evidence type="ECO:0000313" key="5">
    <source>
        <dbReference type="Proteomes" id="UP001201163"/>
    </source>
</evidence>
<sequence length="309" mass="34403">MLPQYEIHTLRQTKQFEGVDLAKKWCKEIFTRTPEMSANSIQCLGSDRFYVRSLSDLSMTYLIDLSKDTSSDLSENYLIEHGKDKCNCPDWPRAWLCKHIAAVAYFSSDGTIQITHAAPEPQHEVHESPQDTQQDTQGDASPPSNASTAILENLITVSREYLSDGPPSSPGTIWSLWLVESHLMAIGIGMLNCKQPHMKNTNPYSGGLRSGKNAAPDAWTPAQNKDTCAHITTMTNGAEAPPSQPTKWRCKCASTPPPPPSSMPQAVPGPSAQWYPNAAYSQVLYYTTYPMYWHYGHFPPSQPYYPSTQ</sequence>
<accession>A0AAD4L7P1</accession>
<dbReference type="GO" id="GO:0008270">
    <property type="term" value="F:zinc ion binding"/>
    <property type="evidence" value="ECO:0007669"/>
    <property type="project" value="UniProtKB-KW"/>
</dbReference>
<proteinExistence type="predicted"/>
<dbReference type="AlphaFoldDB" id="A0AAD4L7P1"/>
<reference evidence="4" key="1">
    <citation type="submission" date="2022-01" db="EMBL/GenBank/DDBJ databases">
        <title>Comparative genomics reveals a dynamic genome evolution in the ectomycorrhizal milk-cap (Lactarius) mushrooms.</title>
        <authorList>
            <consortium name="DOE Joint Genome Institute"/>
            <person name="Lebreton A."/>
            <person name="Tang N."/>
            <person name="Kuo A."/>
            <person name="LaButti K."/>
            <person name="Drula E."/>
            <person name="Barry K."/>
            <person name="Clum A."/>
            <person name="Lipzen A."/>
            <person name="Mousain D."/>
            <person name="Ng V."/>
            <person name="Wang R."/>
            <person name="Wang X."/>
            <person name="Dai Y."/>
            <person name="Henrissat B."/>
            <person name="Grigoriev I.V."/>
            <person name="Guerin-Laguette A."/>
            <person name="Yu F."/>
            <person name="Martin F.M."/>
        </authorList>
    </citation>
    <scope>NUCLEOTIDE SEQUENCE</scope>
    <source>
        <strain evidence="4">QP</strain>
    </source>
</reference>
<keyword evidence="1" id="KW-0479">Metal-binding</keyword>
<dbReference type="PROSITE" id="PS50966">
    <property type="entry name" value="ZF_SWIM"/>
    <property type="match status" value="1"/>
</dbReference>
<evidence type="ECO:0000256" key="1">
    <source>
        <dbReference type="PROSITE-ProRule" id="PRU00325"/>
    </source>
</evidence>
<protein>
    <recommendedName>
        <fullName evidence="3">SWIM-type domain-containing protein</fullName>
    </recommendedName>
</protein>
<keyword evidence="5" id="KW-1185">Reference proteome</keyword>
<comment type="caution">
    <text evidence="4">The sequence shown here is derived from an EMBL/GenBank/DDBJ whole genome shotgun (WGS) entry which is preliminary data.</text>
</comment>
<keyword evidence="1" id="KW-0863">Zinc-finger</keyword>
<dbReference type="EMBL" id="JAKELL010000142">
    <property type="protein sequence ID" value="KAH8980190.1"/>
    <property type="molecule type" value="Genomic_DNA"/>
</dbReference>
<feature type="region of interest" description="Disordered" evidence="2">
    <location>
        <begin position="119"/>
        <end position="146"/>
    </location>
</feature>
<organism evidence="4 5">
    <name type="scientific">Lactarius akahatsu</name>
    <dbReference type="NCBI Taxonomy" id="416441"/>
    <lineage>
        <taxon>Eukaryota</taxon>
        <taxon>Fungi</taxon>
        <taxon>Dikarya</taxon>
        <taxon>Basidiomycota</taxon>
        <taxon>Agaricomycotina</taxon>
        <taxon>Agaricomycetes</taxon>
        <taxon>Russulales</taxon>
        <taxon>Russulaceae</taxon>
        <taxon>Lactarius</taxon>
    </lineage>
</organism>
<feature type="domain" description="SWIM-type" evidence="3">
    <location>
        <begin position="77"/>
        <end position="108"/>
    </location>
</feature>
<keyword evidence="1" id="KW-0862">Zinc</keyword>
<feature type="compositionally biased region" description="Polar residues" evidence="2">
    <location>
        <begin position="130"/>
        <end position="146"/>
    </location>
</feature>